<dbReference type="EMBL" id="QZEI01000036">
    <property type="protein sequence ID" value="RLV59361.1"/>
    <property type="molecule type" value="Genomic_DNA"/>
</dbReference>
<keyword evidence="2" id="KW-0732">Signal</keyword>
<keyword evidence="1" id="KW-0802">TPR repeat</keyword>
<dbReference type="PROSITE" id="PS50005">
    <property type="entry name" value="TPR"/>
    <property type="match status" value="1"/>
</dbReference>
<dbReference type="OrthoDB" id="6382271at2"/>
<sequence>MKTLLLATSALLSSSALALDAENTISQIDIASNSKSRAELSELAKNSTGYAKAYANYRIAILANISGQRNIAKSALKTAAQTLEQLNDSESDSENYALLSAVYGMQIAVDPMKGMTLGRISAQTIKTAESLDATNPRVYLVKAISAYNTPAMFGGSMENTIKYADKALSLYDNDCTNICWGKAEAYTWRGLAKQQENLQDQAIADWKQAVTVNPNYSWAKFLLSQNQ</sequence>
<dbReference type="InterPro" id="IPR019734">
    <property type="entry name" value="TPR_rpt"/>
</dbReference>
<evidence type="ECO:0000256" key="2">
    <source>
        <dbReference type="SAM" id="SignalP"/>
    </source>
</evidence>
<dbReference type="SUPFAM" id="SSF48452">
    <property type="entry name" value="TPR-like"/>
    <property type="match status" value="1"/>
</dbReference>
<dbReference type="AlphaFoldDB" id="A0A3L8PVJ6"/>
<dbReference type="InterPro" id="IPR011990">
    <property type="entry name" value="TPR-like_helical_dom_sf"/>
</dbReference>
<organism evidence="3 4">
    <name type="scientific">Parashewanella curva</name>
    <dbReference type="NCBI Taxonomy" id="2338552"/>
    <lineage>
        <taxon>Bacteria</taxon>
        <taxon>Pseudomonadati</taxon>
        <taxon>Pseudomonadota</taxon>
        <taxon>Gammaproteobacteria</taxon>
        <taxon>Alteromonadales</taxon>
        <taxon>Shewanellaceae</taxon>
        <taxon>Parashewanella</taxon>
    </lineage>
</organism>
<gene>
    <name evidence="3" type="ORF">D5018_12370</name>
</gene>
<keyword evidence="4" id="KW-1185">Reference proteome</keyword>
<reference evidence="3 4" key="1">
    <citation type="submission" date="2018-09" db="EMBL/GenBank/DDBJ databases">
        <title>Phylogeny of the Shewanellaceae, and recommendation for two new genera, Pseudoshewanella and Parashewanella.</title>
        <authorList>
            <person name="Wang G."/>
        </authorList>
    </citation>
    <scope>NUCLEOTIDE SEQUENCE [LARGE SCALE GENOMIC DNA]</scope>
    <source>
        <strain evidence="3 4">C51</strain>
    </source>
</reference>
<evidence type="ECO:0000256" key="1">
    <source>
        <dbReference type="PROSITE-ProRule" id="PRU00339"/>
    </source>
</evidence>
<accession>A0A3L8PVJ6</accession>
<comment type="caution">
    <text evidence="3">The sequence shown here is derived from an EMBL/GenBank/DDBJ whole genome shotgun (WGS) entry which is preliminary data.</text>
</comment>
<evidence type="ECO:0000313" key="4">
    <source>
        <dbReference type="Proteomes" id="UP000281474"/>
    </source>
</evidence>
<dbReference type="Gene3D" id="1.25.40.10">
    <property type="entry name" value="Tetratricopeptide repeat domain"/>
    <property type="match status" value="1"/>
</dbReference>
<proteinExistence type="predicted"/>
<name>A0A3L8PVJ6_9GAMM</name>
<evidence type="ECO:0000313" key="3">
    <source>
        <dbReference type="EMBL" id="RLV59361.1"/>
    </source>
</evidence>
<dbReference type="RefSeq" id="WP_121839312.1">
    <property type="nucleotide sequence ID" value="NZ_ML014785.1"/>
</dbReference>
<feature type="signal peptide" evidence="2">
    <location>
        <begin position="1"/>
        <end position="18"/>
    </location>
</feature>
<protein>
    <submittedName>
        <fullName evidence="3">Uncharacterized protein</fullName>
    </submittedName>
</protein>
<dbReference type="Proteomes" id="UP000281474">
    <property type="component" value="Unassembled WGS sequence"/>
</dbReference>
<feature type="repeat" description="TPR" evidence="1">
    <location>
        <begin position="183"/>
        <end position="216"/>
    </location>
</feature>
<feature type="chain" id="PRO_5017999791" evidence="2">
    <location>
        <begin position="19"/>
        <end position="227"/>
    </location>
</feature>